<evidence type="ECO:0000313" key="6">
    <source>
        <dbReference type="Proteomes" id="UP000309033"/>
    </source>
</evidence>
<evidence type="ECO:0000256" key="3">
    <source>
        <dbReference type="ARBA" id="ARBA00023163"/>
    </source>
</evidence>
<dbReference type="SUPFAM" id="SSF46785">
    <property type="entry name" value="Winged helix' DNA-binding domain"/>
    <property type="match status" value="1"/>
</dbReference>
<dbReference type="Gene3D" id="1.10.10.10">
    <property type="entry name" value="Winged helix-like DNA-binding domain superfamily/Winged helix DNA-binding domain"/>
    <property type="match status" value="1"/>
</dbReference>
<dbReference type="PANTHER" id="PTHR33204">
    <property type="entry name" value="TRANSCRIPTIONAL REGULATOR, MARR FAMILY"/>
    <property type="match status" value="1"/>
</dbReference>
<dbReference type="AlphaFoldDB" id="A0A5R8Z9S1"/>
<evidence type="ECO:0000313" key="5">
    <source>
        <dbReference type="EMBL" id="TLP62480.1"/>
    </source>
</evidence>
<evidence type="ECO:0000256" key="1">
    <source>
        <dbReference type="ARBA" id="ARBA00023015"/>
    </source>
</evidence>
<dbReference type="InterPro" id="IPR036388">
    <property type="entry name" value="WH-like_DNA-bd_sf"/>
</dbReference>
<dbReference type="PANTHER" id="PTHR33204:SF39">
    <property type="entry name" value="TRANSCRIPTIONAL REGULATORY PROTEIN"/>
    <property type="match status" value="1"/>
</dbReference>
<gene>
    <name evidence="5" type="ORF">FED44_11120</name>
</gene>
<organism evidence="5 6">
    <name type="scientific">Microbispora triticiradicis</name>
    <dbReference type="NCBI Taxonomy" id="2200763"/>
    <lineage>
        <taxon>Bacteria</taxon>
        <taxon>Bacillati</taxon>
        <taxon>Actinomycetota</taxon>
        <taxon>Actinomycetes</taxon>
        <taxon>Streptosporangiales</taxon>
        <taxon>Streptosporangiaceae</taxon>
        <taxon>Microbispora</taxon>
    </lineage>
</organism>
<keyword evidence="1" id="KW-0805">Transcription regulation</keyword>
<dbReference type="InterPro" id="IPR036390">
    <property type="entry name" value="WH_DNA-bd_sf"/>
</dbReference>
<keyword evidence="2" id="KW-0238">DNA-binding</keyword>
<dbReference type="InterPro" id="IPR002577">
    <property type="entry name" value="HTH_HxlR"/>
</dbReference>
<sequence>MASGDALRLPYECSSPIGRRHLVVTTRAESVLRGSPYRADCPTRRILDRIGDRWTVLIVGALWDGSARFSELRRRIEGISQKMLTQTLRGLERDGIVRRTVYPEVPVRVEYTLTEAGRSLREPLRALEDWSIAHLGDVSASQEAYDRAD</sequence>
<evidence type="ECO:0000256" key="2">
    <source>
        <dbReference type="ARBA" id="ARBA00023125"/>
    </source>
</evidence>
<accession>A0A5R8Z9S1</accession>
<proteinExistence type="predicted"/>
<keyword evidence="3" id="KW-0804">Transcription</keyword>
<comment type="caution">
    <text evidence="5">The sequence shown here is derived from an EMBL/GenBank/DDBJ whole genome shotgun (WGS) entry which is preliminary data.</text>
</comment>
<protein>
    <submittedName>
        <fullName evidence="5">Helix-turn-helix transcriptional regulator</fullName>
    </submittedName>
</protein>
<reference evidence="5" key="1">
    <citation type="submission" date="2019-05" db="EMBL/GenBank/DDBJ databases">
        <title>Isolation, diversity and antifungal activity of Actinobacteria from wheat.</title>
        <authorList>
            <person name="Yu B."/>
        </authorList>
    </citation>
    <scope>NUCLEOTIDE SEQUENCE [LARGE SCALE GENOMIC DNA]</scope>
    <source>
        <strain evidence="5">NEAU-HEGS1-5</strain>
    </source>
</reference>
<dbReference type="GO" id="GO:0003677">
    <property type="term" value="F:DNA binding"/>
    <property type="evidence" value="ECO:0007669"/>
    <property type="project" value="UniProtKB-KW"/>
</dbReference>
<dbReference type="Proteomes" id="UP000309033">
    <property type="component" value="Unassembled WGS sequence"/>
</dbReference>
<feature type="domain" description="HTH hxlR-type" evidence="4">
    <location>
        <begin position="41"/>
        <end position="139"/>
    </location>
</feature>
<name>A0A5R8Z9S1_9ACTN</name>
<evidence type="ECO:0000259" key="4">
    <source>
        <dbReference type="PROSITE" id="PS51118"/>
    </source>
</evidence>
<dbReference type="EMBL" id="VANP01000003">
    <property type="protein sequence ID" value="TLP62480.1"/>
    <property type="molecule type" value="Genomic_DNA"/>
</dbReference>
<dbReference type="OrthoDB" id="370168at2"/>
<keyword evidence="6" id="KW-1185">Reference proteome</keyword>
<dbReference type="PROSITE" id="PS51118">
    <property type="entry name" value="HTH_HXLR"/>
    <property type="match status" value="1"/>
</dbReference>
<dbReference type="Pfam" id="PF01638">
    <property type="entry name" value="HxlR"/>
    <property type="match status" value="1"/>
</dbReference>